<proteinExistence type="predicted"/>
<organism evidence="1 2">
    <name type="scientific">Shewanella maritima</name>
    <dbReference type="NCBI Taxonomy" id="2520507"/>
    <lineage>
        <taxon>Bacteria</taxon>
        <taxon>Pseudomonadati</taxon>
        <taxon>Pseudomonadota</taxon>
        <taxon>Gammaproteobacteria</taxon>
        <taxon>Alteromonadales</taxon>
        <taxon>Shewanellaceae</taxon>
        <taxon>Shewanella</taxon>
    </lineage>
</organism>
<reference evidence="1 2" key="1">
    <citation type="submission" date="2019-02" db="EMBL/GenBank/DDBJ databases">
        <title>Shewanella sp. D4-2 isolated from Dokdo Island.</title>
        <authorList>
            <person name="Baek K."/>
        </authorList>
    </citation>
    <scope>NUCLEOTIDE SEQUENCE [LARGE SCALE GENOMIC DNA]</scope>
    <source>
        <strain evidence="1 2">D4-2</strain>
    </source>
</reference>
<gene>
    <name evidence="1" type="ORF">EXU30_12405</name>
</gene>
<evidence type="ECO:0000313" key="1">
    <source>
        <dbReference type="EMBL" id="QBF83407.1"/>
    </source>
</evidence>
<evidence type="ECO:0000313" key="2">
    <source>
        <dbReference type="Proteomes" id="UP000291106"/>
    </source>
</evidence>
<sequence>MNSPTTPTSANVKRSRKTLIIVLAAFIVPVLAAKLVLYFDWYQGGVTNQGQLLDSSMSYQSMQMTNPAPQLWQMAYLLPEQCDQSCLSRLYVLNQTHVALGRHRDRVTPVIITTKRSDTKALSQFDVDFETVRASKDMTAHLTSNQFVIIDPLGSMVMQYPGVVGQQQNIALGKAMIADLRKMLKLSRVG</sequence>
<evidence type="ECO:0008006" key="3">
    <source>
        <dbReference type="Google" id="ProtNLM"/>
    </source>
</evidence>
<name>A0A411PII9_9GAMM</name>
<dbReference type="Proteomes" id="UP000291106">
    <property type="component" value="Chromosome"/>
</dbReference>
<dbReference type="KEGG" id="smai:EXU30_12405"/>
<protein>
    <recommendedName>
        <fullName evidence="3">Cytochrome oxidase assembly protein</fullName>
    </recommendedName>
</protein>
<dbReference type="RefSeq" id="WP_130600485.1">
    <property type="nucleotide sequence ID" value="NZ_CP036200.1"/>
</dbReference>
<dbReference type="OrthoDB" id="9785445at2"/>
<dbReference type="EMBL" id="CP036200">
    <property type="protein sequence ID" value="QBF83407.1"/>
    <property type="molecule type" value="Genomic_DNA"/>
</dbReference>
<keyword evidence="2" id="KW-1185">Reference proteome</keyword>
<dbReference type="AlphaFoldDB" id="A0A411PII9"/>
<accession>A0A411PII9</accession>